<protein>
    <submittedName>
        <fullName evidence="1">Uncharacterized protein</fullName>
    </submittedName>
</protein>
<reference evidence="1" key="1">
    <citation type="submission" date="2020-10" db="EMBL/GenBank/DDBJ databases">
        <title>The Isolation and Genome Sequence of a Novel Cyanophage S-H38 from the Yellow Sea, China.</title>
        <authorList>
            <person name="Jiang T."/>
        </authorList>
    </citation>
    <scope>NUCLEOTIDE SEQUENCE</scope>
</reference>
<organism evidence="1 2">
    <name type="scientific">Synechococcus phage S-H38</name>
    <dbReference type="NCBI Taxonomy" id="2783673"/>
    <lineage>
        <taxon>Viruses</taxon>
        <taxon>Duplodnaviria</taxon>
        <taxon>Heunggongvirae</taxon>
        <taxon>Uroviricota</taxon>
        <taxon>Caudoviricetes</taxon>
        <taxon>Pantevenvirales</taxon>
        <taxon>Kyanoviridae</taxon>
        <taxon>Yellowseavirus</taxon>
        <taxon>Yellowseavirus thirtyeight</taxon>
    </lineage>
</organism>
<accession>A0A873WD08</accession>
<dbReference type="RefSeq" id="YP_010670424.1">
    <property type="nucleotide sequence ID" value="NC_070964.1"/>
</dbReference>
<evidence type="ECO:0000313" key="1">
    <source>
        <dbReference type="EMBL" id="QPB07933.1"/>
    </source>
</evidence>
<dbReference type="EMBL" id="MW117965">
    <property type="protein sequence ID" value="QPB07933.1"/>
    <property type="molecule type" value="Genomic_DNA"/>
</dbReference>
<dbReference type="GeneID" id="77946629"/>
<name>A0A873WD08_9CAUD</name>
<proteinExistence type="predicted"/>
<dbReference type="KEGG" id="vg:77946629"/>
<keyword evidence="2" id="KW-1185">Reference proteome</keyword>
<sequence length="123" mass="14900">MTMETIEGRPWLGPDSTYDKQRQNRLADCINDYINDDEVDARRMYEELLREVDDTIEYHQRQLNKAAEFRTLLMGNRPMDLDDYRDRLEHREAYHELQDLFYRTDAELAEVKAKLMKYESTDK</sequence>
<evidence type="ECO:0000313" key="2">
    <source>
        <dbReference type="Proteomes" id="UP000663144"/>
    </source>
</evidence>
<dbReference type="Proteomes" id="UP000663144">
    <property type="component" value="Segment"/>
</dbReference>